<reference evidence="2" key="1">
    <citation type="submission" date="2019-11" db="EMBL/GenBank/DDBJ databases">
        <title>Genomes of ocular Pseudomonas aeruginosa isolates.</title>
        <authorList>
            <person name="Khan M."/>
            <person name="Rice S.A."/>
            <person name="Willcox M.D.P."/>
            <person name="Stapleton F."/>
        </authorList>
    </citation>
    <scope>NUCLEOTIDE SEQUENCE</scope>
    <source>
        <strain evidence="2">PA206</strain>
    </source>
</reference>
<sequence length="287" mass="32402">MSRHPGANYLLLDGVLRRDALAELYRSEEPLEVEPLYLGTRWHALLELGPILVKPVPGSVLLASLPGDASLLYSPAPLAEVAAHLRRFLAAPDIHGGQGLFRFADPLVAWHWLSSYPSEALAARLGPIRRWQLAEPRQRWLHATPARLVAFDGSDRPPPWEAVHGLLGEDQLNALERAYRWRFKERLQQQLEQDFPEALGHIPLHDLDDWLERCLDGGLEAGLCSERSLAIWVERSLLWGEGFAEDRDGPYRRWLDAHPEAAALAAEIRLQRMDEDCPAVSPEETPR</sequence>
<evidence type="ECO:0000313" key="2">
    <source>
        <dbReference type="EMBL" id="MUI61808.1"/>
    </source>
</evidence>
<protein>
    <submittedName>
        <fullName evidence="2">DUF4123 domain-containing protein</fullName>
    </submittedName>
</protein>
<feature type="domain" description="DUF4123" evidence="1">
    <location>
        <begin position="9"/>
        <end position="121"/>
    </location>
</feature>
<evidence type="ECO:0000259" key="1">
    <source>
        <dbReference type="Pfam" id="PF13503"/>
    </source>
</evidence>
<gene>
    <name evidence="2" type="ORF">GNQ20_28740</name>
</gene>
<dbReference type="EMBL" id="WOAJ01000018">
    <property type="protein sequence ID" value="MUI61808.1"/>
    <property type="molecule type" value="Genomic_DNA"/>
</dbReference>
<dbReference type="RefSeq" id="WP_073648485.1">
    <property type="nucleotide sequence ID" value="NZ_CAWOKN010000031.1"/>
</dbReference>
<dbReference type="AlphaFoldDB" id="A0A6A9KCT4"/>
<dbReference type="InterPro" id="IPR025391">
    <property type="entry name" value="DUF4123"/>
</dbReference>
<proteinExistence type="predicted"/>
<organism evidence="2">
    <name type="scientific">Pseudomonas aeruginosa</name>
    <dbReference type="NCBI Taxonomy" id="287"/>
    <lineage>
        <taxon>Bacteria</taxon>
        <taxon>Pseudomonadati</taxon>
        <taxon>Pseudomonadota</taxon>
        <taxon>Gammaproteobacteria</taxon>
        <taxon>Pseudomonadales</taxon>
        <taxon>Pseudomonadaceae</taxon>
        <taxon>Pseudomonas</taxon>
    </lineage>
</organism>
<dbReference type="Pfam" id="PF13503">
    <property type="entry name" value="DUF4123"/>
    <property type="match status" value="1"/>
</dbReference>
<accession>A0A6A9KCT4</accession>
<name>A0A6A9KCT4_PSEAI</name>
<comment type="caution">
    <text evidence="2">The sequence shown here is derived from an EMBL/GenBank/DDBJ whole genome shotgun (WGS) entry which is preliminary data.</text>
</comment>